<evidence type="ECO:0000256" key="1">
    <source>
        <dbReference type="SAM" id="MobiDB-lite"/>
    </source>
</evidence>
<accession>A0A2A2FC19</accession>
<dbReference type="EMBL" id="NSKD01000001">
    <property type="protein sequence ID" value="PAU82152.1"/>
    <property type="molecule type" value="Genomic_DNA"/>
</dbReference>
<organism evidence="2 3">
    <name type="scientific">Halovibrio salipaludis</name>
    <dbReference type="NCBI Taxonomy" id="2032626"/>
    <lineage>
        <taxon>Bacteria</taxon>
        <taxon>Pseudomonadati</taxon>
        <taxon>Pseudomonadota</taxon>
        <taxon>Gammaproteobacteria</taxon>
        <taxon>Oceanospirillales</taxon>
        <taxon>Halomonadaceae</taxon>
        <taxon>Halovibrio</taxon>
    </lineage>
</organism>
<gene>
    <name evidence="2" type="ORF">CK501_03100</name>
</gene>
<dbReference type="AlphaFoldDB" id="A0A2A2FC19"/>
<reference evidence="2 3" key="1">
    <citation type="submission" date="2017-08" db="EMBL/GenBank/DDBJ databases">
        <title>Halovibrio sewagensis sp. nov., isolated from wastewater of high salinity.</title>
        <authorList>
            <person name="Dong X."/>
            <person name="Zhang G."/>
        </authorList>
    </citation>
    <scope>NUCLEOTIDE SEQUENCE [LARGE SCALE GENOMIC DNA]</scope>
    <source>
        <strain evidence="2 3">YL5-2</strain>
    </source>
</reference>
<keyword evidence="3" id="KW-1185">Reference proteome</keyword>
<protein>
    <submittedName>
        <fullName evidence="2">Uncharacterized protein</fullName>
    </submittedName>
</protein>
<proteinExistence type="predicted"/>
<evidence type="ECO:0000313" key="2">
    <source>
        <dbReference type="EMBL" id="PAU82152.1"/>
    </source>
</evidence>
<dbReference type="Proteomes" id="UP000218896">
    <property type="component" value="Unassembled WGS sequence"/>
</dbReference>
<feature type="region of interest" description="Disordered" evidence="1">
    <location>
        <begin position="101"/>
        <end position="186"/>
    </location>
</feature>
<sequence>MLRRDHHLRADLGRLYSFSLGLRMNEDGTYRRPDVMACRIYARQTLEDIARSQDDPFNYRLLDLWLDVFQRPWDQPTNLHQLLDDLARQVGSGELKVYLEYDPNLDPSRTPASGDSGSGRKNGAGDEDLPYTPDPEYTEPKVGNRVHRRKHQDGPEEDPYTIQSDGKPLGAEEGAMPPQYDGMEGPPADHDALVDEGWPDLTFEGNRTYETFTDVEPVELPPKTKIYRIVDERAGNAGGFWTDELPENKEAWRRDYAVKDDWNDNGYYVEHVVGD</sequence>
<comment type="caution">
    <text evidence="2">The sequence shown here is derived from an EMBL/GenBank/DDBJ whole genome shotgun (WGS) entry which is preliminary data.</text>
</comment>
<name>A0A2A2FC19_9GAMM</name>
<evidence type="ECO:0000313" key="3">
    <source>
        <dbReference type="Proteomes" id="UP000218896"/>
    </source>
</evidence>